<evidence type="ECO:0000313" key="16">
    <source>
        <dbReference type="WBParaSite" id="DME_0001080401-mRNA-1"/>
    </source>
</evidence>
<keyword evidence="15" id="KW-1185">Reference proteome</keyword>
<evidence type="ECO:0000256" key="9">
    <source>
        <dbReference type="ARBA" id="ARBA00023049"/>
    </source>
</evidence>
<dbReference type="InterPro" id="IPR000834">
    <property type="entry name" value="Peptidase_M14"/>
</dbReference>
<feature type="domain" description="Peptidase M14" evidence="12">
    <location>
        <begin position="84"/>
        <end position="125"/>
    </location>
</feature>
<evidence type="ECO:0000256" key="10">
    <source>
        <dbReference type="ARBA" id="ARBA00023157"/>
    </source>
</evidence>
<evidence type="ECO:0000256" key="11">
    <source>
        <dbReference type="PROSITE-ProRule" id="PRU01379"/>
    </source>
</evidence>
<dbReference type="PANTHER" id="PTHR11705:SF49">
    <property type="entry name" value="SHKT DOMAIN-CONTAINING PROTEIN"/>
    <property type="match status" value="1"/>
</dbReference>
<keyword evidence="8" id="KW-0862">Zinc</keyword>
<comment type="caution">
    <text evidence="11">Lacks conserved residue(s) required for the propagation of feature annotation.</text>
</comment>
<evidence type="ECO:0000256" key="6">
    <source>
        <dbReference type="ARBA" id="ARBA00022729"/>
    </source>
</evidence>
<dbReference type="GO" id="GO:0005615">
    <property type="term" value="C:extracellular space"/>
    <property type="evidence" value="ECO:0007669"/>
    <property type="project" value="TreeGrafter"/>
</dbReference>
<dbReference type="STRING" id="318479.A0A0N4URX2"/>
<evidence type="ECO:0000256" key="4">
    <source>
        <dbReference type="ARBA" id="ARBA00022670"/>
    </source>
</evidence>
<keyword evidence="10" id="KW-1015">Disulfide bond</keyword>
<evidence type="ECO:0000313" key="14">
    <source>
        <dbReference type="Proteomes" id="UP000038040"/>
    </source>
</evidence>
<dbReference type="SUPFAM" id="SSF54897">
    <property type="entry name" value="Protease propeptides/inhibitors"/>
    <property type="match status" value="1"/>
</dbReference>
<accession>A0A0N4URX2</accession>
<dbReference type="InterPro" id="IPR036990">
    <property type="entry name" value="M14A-like_propep"/>
</dbReference>
<dbReference type="Gene3D" id="3.40.630.10">
    <property type="entry name" value="Zn peptidases"/>
    <property type="match status" value="1"/>
</dbReference>
<evidence type="ECO:0000313" key="13">
    <source>
        <dbReference type="EMBL" id="VDN54228.1"/>
    </source>
</evidence>
<keyword evidence="4" id="KW-0645">Protease</keyword>
<evidence type="ECO:0000256" key="5">
    <source>
        <dbReference type="ARBA" id="ARBA00022723"/>
    </source>
</evidence>
<comment type="similarity">
    <text evidence="2 11">Belongs to the peptidase M14 family.</text>
</comment>
<reference evidence="13 15" key="2">
    <citation type="submission" date="2018-11" db="EMBL/GenBank/DDBJ databases">
        <authorList>
            <consortium name="Pathogen Informatics"/>
        </authorList>
    </citation>
    <scope>NUCLEOTIDE SEQUENCE [LARGE SCALE GENOMIC DNA]</scope>
</reference>
<evidence type="ECO:0000256" key="3">
    <source>
        <dbReference type="ARBA" id="ARBA00022645"/>
    </source>
</evidence>
<keyword evidence="7" id="KW-0378">Hydrolase</keyword>
<evidence type="ECO:0000256" key="7">
    <source>
        <dbReference type="ARBA" id="ARBA00022801"/>
    </source>
</evidence>
<dbReference type="Gene3D" id="3.30.70.340">
    <property type="entry name" value="Metallocarboxypeptidase-like"/>
    <property type="match status" value="1"/>
</dbReference>
<comment type="cofactor">
    <cofactor evidence="1">
        <name>Zn(2+)</name>
        <dbReference type="ChEBI" id="CHEBI:29105"/>
    </cofactor>
</comment>
<dbReference type="Proteomes" id="UP000274756">
    <property type="component" value="Unassembled WGS sequence"/>
</dbReference>
<sequence length="125" mass="14493">MSLMALMINFWKTARNIKDISDVMVPDISLIEVMQLLSDGNVNSTVIINDVEKLIIERQKNHLRGYWRRVKDDSSIPSNYDFHAYGSYSQMVNWMKTLAKRYSFVQLISIGKTHENRSIIGLEVP</sequence>
<dbReference type="Proteomes" id="UP000038040">
    <property type="component" value="Unplaced"/>
</dbReference>
<protein>
    <submittedName>
        <fullName evidence="16">Propep_M14 domain-containing protein</fullName>
    </submittedName>
</protein>
<reference evidence="16" key="1">
    <citation type="submission" date="2017-02" db="UniProtKB">
        <authorList>
            <consortium name="WormBaseParasite"/>
        </authorList>
    </citation>
    <scope>IDENTIFICATION</scope>
</reference>
<evidence type="ECO:0000256" key="8">
    <source>
        <dbReference type="ARBA" id="ARBA00022833"/>
    </source>
</evidence>
<dbReference type="PROSITE" id="PS52035">
    <property type="entry name" value="PEPTIDASE_M14"/>
    <property type="match status" value="1"/>
</dbReference>
<dbReference type="WBParaSite" id="DME_0001080401-mRNA-1">
    <property type="protein sequence ID" value="DME_0001080401-mRNA-1"/>
    <property type="gene ID" value="DME_0001080401"/>
</dbReference>
<dbReference type="EMBL" id="UYYG01000400">
    <property type="protein sequence ID" value="VDN54228.1"/>
    <property type="molecule type" value="Genomic_DNA"/>
</dbReference>
<keyword evidence="3" id="KW-0121">Carboxypeptidase</keyword>
<dbReference type="Pfam" id="PF02244">
    <property type="entry name" value="Propep_M14"/>
    <property type="match status" value="1"/>
</dbReference>
<evidence type="ECO:0000256" key="2">
    <source>
        <dbReference type="ARBA" id="ARBA00005988"/>
    </source>
</evidence>
<dbReference type="AlphaFoldDB" id="A0A0N4URX2"/>
<dbReference type="InterPro" id="IPR003146">
    <property type="entry name" value="M14A_act_pep"/>
</dbReference>
<evidence type="ECO:0000256" key="1">
    <source>
        <dbReference type="ARBA" id="ARBA00001947"/>
    </source>
</evidence>
<dbReference type="GO" id="GO:0006508">
    <property type="term" value="P:proteolysis"/>
    <property type="evidence" value="ECO:0007669"/>
    <property type="project" value="UniProtKB-KW"/>
</dbReference>
<keyword evidence="9" id="KW-0482">Metalloprotease</keyword>
<evidence type="ECO:0000313" key="15">
    <source>
        <dbReference type="Proteomes" id="UP000274756"/>
    </source>
</evidence>
<dbReference type="PANTHER" id="PTHR11705">
    <property type="entry name" value="PROTEASE FAMILY M14 CARBOXYPEPTIDASE A,B"/>
    <property type="match status" value="1"/>
</dbReference>
<gene>
    <name evidence="13" type="ORF">DME_LOCUS4201</name>
</gene>
<keyword evidence="6" id="KW-0732">Signal</keyword>
<keyword evidence="5" id="KW-0479">Metal-binding</keyword>
<dbReference type="OrthoDB" id="3626597at2759"/>
<dbReference type="SUPFAM" id="SSF53187">
    <property type="entry name" value="Zn-dependent exopeptidases"/>
    <property type="match status" value="1"/>
</dbReference>
<evidence type="ECO:0000259" key="12">
    <source>
        <dbReference type="PROSITE" id="PS52035"/>
    </source>
</evidence>
<dbReference type="GO" id="GO:0008270">
    <property type="term" value="F:zinc ion binding"/>
    <property type="evidence" value="ECO:0007669"/>
    <property type="project" value="InterPro"/>
</dbReference>
<organism evidence="14 16">
    <name type="scientific">Dracunculus medinensis</name>
    <name type="common">Guinea worm</name>
    <dbReference type="NCBI Taxonomy" id="318479"/>
    <lineage>
        <taxon>Eukaryota</taxon>
        <taxon>Metazoa</taxon>
        <taxon>Ecdysozoa</taxon>
        <taxon>Nematoda</taxon>
        <taxon>Chromadorea</taxon>
        <taxon>Rhabditida</taxon>
        <taxon>Spirurina</taxon>
        <taxon>Dracunculoidea</taxon>
        <taxon>Dracunculidae</taxon>
        <taxon>Dracunculus</taxon>
    </lineage>
</organism>
<proteinExistence type="inferred from homology"/>
<name>A0A0N4URX2_DRAME</name>
<dbReference type="GO" id="GO:0004181">
    <property type="term" value="F:metallocarboxypeptidase activity"/>
    <property type="evidence" value="ECO:0007669"/>
    <property type="project" value="InterPro"/>
</dbReference>